<evidence type="ECO:0000256" key="2">
    <source>
        <dbReference type="ARBA" id="ARBA00023015"/>
    </source>
</evidence>
<keyword evidence="4" id="KW-0804">Transcription</keyword>
<dbReference type="AlphaFoldDB" id="A0A1M5UP87"/>
<dbReference type="Proteomes" id="UP000184241">
    <property type="component" value="Unassembled WGS sequence"/>
</dbReference>
<evidence type="ECO:0000313" key="8">
    <source>
        <dbReference type="Proteomes" id="UP000184241"/>
    </source>
</evidence>
<dbReference type="InterPro" id="IPR007627">
    <property type="entry name" value="RNA_pol_sigma70_r2"/>
</dbReference>
<dbReference type="InterPro" id="IPR039425">
    <property type="entry name" value="RNA_pol_sigma-70-like"/>
</dbReference>
<feature type="domain" description="RNA polymerase sigma factor 70 region 4 type 2" evidence="6">
    <location>
        <begin position="109"/>
        <end position="158"/>
    </location>
</feature>
<dbReference type="NCBIfam" id="TIGR02937">
    <property type="entry name" value="sigma70-ECF"/>
    <property type="match status" value="1"/>
</dbReference>
<comment type="similarity">
    <text evidence="1">Belongs to the sigma-70 factor family. ECF subfamily.</text>
</comment>
<reference evidence="7 8" key="1">
    <citation type="submission" date="2016-11" db="EMBL/GenBank/DDBJ databases">
        <authorList>
            <person name="Jaros S."/>
            <person name="Januszkiewicz K."/>
            <person name="Wedrychowicz H."/>
        </authorList>
    </citation>
    <scope>NUCLEOTIDE SEQUENCE [LARGE SCALE GENOMIC DNA]</scope>
    <source>
        <strain evidence="7 8">DSM 6191</strain>
    </source>
</reference>
<evidence type="ECO:0000256" key="1">
    <source>
        <dbReference type="ARBA" id="ARBA00010641"/>
    </source>
</evidence>
<dbReference type="RefSeq" id="WP_073016534.1">
    <property type="nucleotide sequence ID" value="NZ_FQXU01000003.1"/>
</dbReference>
<dbReference type="EMBL" id="FQXU01000003">
    <property type="protein sequence ID" value="SHH64882.1"/>
    <property type="molecule type" value="Genomic_DNA"/>
</dbReference>
<keyword evidence="2" id="KW-0805">Transcription regulation</keyword>
<protein>
    <submittedName>
        <fullName evidence="7">RNA polymerase sigma-70 factor, ECF subfamily</fullName>
    </submittedName>
</protein>
<organism evidence="7 8">
    <name type="scientific">Clostridium intestinale DSM 6191</name>
    <dbReference type="NCBI Taxonomy" id="1121320"/>
    <lineage>
        <taxon>Bacteria</taxon>
        <taxon>Bacillati</taxon>
        <taxon>Bacillota</taxon>
        <taxon>Clostridia</taxon>
        <taxon>Eubacteriales</taxon>
        <taxon>Clostridiaceae</taxon>
        <taxon>Clostridium</taxon>
    </lineage>
</organism>
<dbReference type="PANTHER" id="PTHR43133:SF51">
    <property type="entry name" value="RNA POLYMERASE SIGMA FACTOR"/>
    <property type="match status" value="1"/>
</dbReference>
<feature type="domain" description="RNA polymerase sigma-70 region 2" evidence="5">
    <location>
        <begin position="22"/>
        <end position="88"/>
    </location>
</feature>
<sequence>MNIEKLVKKATKGNKDAFVELMKIYERDMYSLTRYMLGNNEATYDVVQDTILTVYEKISTLKNPSSFKSWLLKIVVNKSKSELSKQNKIIYLENSIEIPIIDKELEKIELMSLVSDLPDDFKSVIILFYFNDLSYKEISEILDIPEGTVKSRLFRGKEILHKIIYMEEDKANGKG</sequence>
<gene>
    <name evidence="7" type="ORF">SAMN02745941_00595</name>
</gene>
<dbReference type="Pfam" id="PF04542">
    <property type="entry name" value="Sigma70_r2"/>
    <property type="match status" value="1"/>
</dbReference>
<dbReference type="Pfam" id="PF08281">
    <property type="entry name" value="Sigma70_r4_2"/>
    <property type="match status" value="1"/>
</dbReference>
<name>A0A1M5UP87_9CLOT</name>
<evidence type="ECO:0000256" key="4">
    <source>
        <dbReference type="ARBA" id="ARBA00023163"/>
    </source>
</evidence>
<evidence type="ECO:0000259" key="5">
    <source>
        <dbReference type="Pfam" id="PF04542"/>
    </source>
</evidence>
<dbReference type="SUPFAM" id="SSF88946">
    <property type="entry name" value="Sigma2 domain of RNA polymerase sigma factors"/>
    <property type="match status" value="1"/>
</dbReference>
<dbReference type="Gene3D" id="1.10.10.10">
    <property type="entry name" value="Winged helix-like DNA-binding domain superfamily/Winged helix DNA-binding domain"/>
    <property type="match status" value="1"/>
</dbReference>
<evidence type="ECO:0000259" key="6">
    <source>
        <dbReference type="Pfam" id="PF08281"/>
    </source>
</evidence>
<proteinExistence type="inferred from homology"/>
<evidence type="ECO:0000313" key="7">
    <source>
        <dbReference type="EMBL" id="SHH64882.1"/>
    </source>
</evidence>
<dbReference type="InterPro" id="IPR013249">
    <property type="entry name" value="RNA_pol_sigma70_r4_t2"/>
</dbReference>
<dbReference type="GO" id="GO:0006352">
    <property type="term" value="P:DNA-templated transcription initiation"/>
    <property type="evidence" value="ECO:0007669"/>
    <property type="project" value="InterPro"/>
</dbReference>
<keyword evidence="3" id="KW-0731">Sigma factor</keyword>
<dbReference type="InterPro" id="IPR013324">
    <property type="entry name" value="RNA_pol_sigma_r3/r4-like"/>
</dbReference>
<dbReference type="InterPro" id="IPR036388">
    <property type="entry name" value="WH-like_DNA-bd_sf"/>
</dbReference>
<accession>A0A1M5UP87</accession>
<dbReference type="GO" id="GO:0003677">
    <property type="term" value="F:DNA binding"/>
    <property type="evidence" value="ECO:0007669"/>
    <property type="project" value="InterPro"/>
</dbReference>
<dbReference type="InterPro" id="IPR013325">
    <property type="entry name" value="RNA_pol_sigma_r2"/>
</dbReference>
<dbReference type="CDD" id="cd06171">
    <property type="entry name" value="Sigma70_r4"/>
    <property type="match status" value="1"/>
</dbReference>
<dbReference type="PANTHER" id="PTHR43133">
    <property type="entry name" value="RNA POLYMERASE ECF-TYPE SIGMA FACTO"/>
    <property type="match status" value="1"/>
</dbReference>
<dbReference type="InterPro" id="IPR014284">
    <property type="entry name" value="RNA_pol_sigma-70_dom"/>
</dbReference>
<evidence type="ECO:0000256" key="3">
    <source>
        <dbReference type="ARBA" id="ARBA00023082"/>
    </source>
</evidence>
<dbReference type="Gene3D" id="1.10.1740.10">
    <property type="match status" value="1"/>
</dbReference>
<dbReference type="GO" id="GO:0016987">
    <property type="term" value="F:sigma factor activity"/>
    <property type="evidence" value="ECO:0007669"/>
    <property type="project" value="UniProtKB-KW"/>
</dbReference>
<dbReference type="SUPFAM" id="SSF88659">
    <property type="entry name" value="Sigma3 and sigma4 domains of RNA polymerase sigma factors"/>
    <property type="match status" value="1"/>
</dbReference>